<reference evidence="1" key="1">
    <citation type="journal article" date="2021" name="New Phytol.">
        <title>Evolutionary innovations through gain and loss of genes in the ectomycorrhizal Boletales.</title>
        <authorList>
            <person name="Wu G."/>
            <person name="Miyauchi S."/>
            <person name="Morin E."/>
            <person name="Kuo A."/>
            <person name="Drula E."/>
            <person name="Varga T."/>
            <person name="Kohler A."/>
            <person name="Feng B."/>
            <person name="Cao Y."/>
            <person name="Lipzen A."/>
            <person name="Daum C."/>
            <person name="Hundley H."/>
            <person name="Pangilinan J."/>
            <person name="Johnson J."/>
            <person name="Barry K."/>
            <person name="LaButti K."/>
            <person name="Ng V."/>
            <person name="Ahrendt S."/>
            <person name="Min B."/>
            <person name="Choi I.G."/>
            <person name="Park H."/>
            <person name="Plett J.M."/>
            <person name="Magnuson J."/>
            <person name="Spatafora J.W."/>
            <person name="Nagy L.G."/>
            <person name="Henrissat B."/>
            <person name="Grigoriev I.V."/>
            <person name="Yang Z.L."/>
            <person name="Xu J."/>
            <person name="Martin F.M."/>
        </authorList>
    </citation>
    <scope>NUCLEOTIDE SEQUENCE</scope>
    <source>
        <strain evidence="1">ATCC 28755</strain>
    </source>
</reference>
<sequence length="235" mass="23884">MSSNTSMSPPPIETLKPSTSKAAKAKKPASKKAASKASSHPSWKEIIKECIVANKEESRSGVSRSTIKKFAEETYHIDVSGTNLYQLNRAIASGAEGGIFALPKGPSGKVKLAPKTKPVADSSKENSKPPAKKAAVTKVDAAPKKAPVAKKSAPAPKKAAAAAPKKAAPATKKAAIAPKKAAAAPTKKAAAPKKAIAGASSKKPAAKSAAPPKKAATAKTAEKKKVSRPFVPACA</sequence>
<name>A0ACB8AS70_9AGAM</name>
<accession>A0ACB8AS70</accession>
<evidence type="ECO:0000313" key="2">
    <source>
        <dbReference type="Proteomes" id="UP000790377"/>
    </source>
</evidence>
<comment type="caution">
    <text evidence="1">The sequence shown here is derived from an EMBL/GenBank/DDBJ whole genome shotgun (WGS) entry which is preliminary data.</text>
</comment>
<evidence type="ECO:0000313" key="1">
    <source>
        <dbReference type="EMBL" id="KAH7915999.1"/>
    </source>
</evidence>
<keyword evidence="2" id="KW-1185">Reference proteome</keyword>
<dbReference type="EMBL" id="MU267594">
    <property type="protein sequence ID" value="KAH7915999.1"/>
    <property type="molecule type" value="Genomic_DNA"/>
</dbReference>
<protein>
    <submittedName>
        <fullName evidence="1">Uncharacterized protein</fullName>
    </submittedName>
</protein>
<dbReference type="Proteomes" id="UP000790377">
    <property type="component" value="Unassembled WGS sequence"/>
</dbReference>
<organism evidence="1 2">
    <name type="scientific">Hygrophoropsis aurantiaca</name>
    <dbReference type="NCBI Taxonomy" id="72124"/>
    <lineage>
        <taxon>Eukaryota</taxon>
        <taxon>Fungi</taxon>
        <taxon>Dikarya</taxon>
        <taxon>Basidiomycota</taxon>
        <taxon>Agaricomycotina</taxon>
        <taxon>Agaricomycetes</taxon>
        <taxon>Agaricomycetidae</taxon>
        <taxon>Boletales</taxon>
        <taxon>Coniophorineae</taxon>
        <taxon>Hygrophoropsidaceae</taxon>
        <taxon>Hygrophoropsis</taxon>
    </lineage>
</organism>
<proteinExistence type="predicted"/>
<gene>
    <name evidence="1" type="ORF">BJ138DRAFT_1097416</name>
</gene>